<name>A0A915Q185_9BILA</name>
<dbReference type="GO" id="GO:0005634">
    <property type="term" value="C:nucleus"/>
    <property type="evidence" value="ECO:0007669"/>
    <property type="project" value="TreeGrafter"/>
</dbReference>
<dbReference type="InterPro" id="IPR027417">
    <property type="entry name" value="P-loop_NTPase"/>
</dbReference>
<evidence type="ECO:0000313" key="8">
    <source>
        <dbReference type="WBParaSite" id="sdigi.contig72.g3611.t1"/>
    </source>
</evidence>
<dbReference type="GO" id="GO:0000448">
    <property type="term" value="P:cleavage in ITS2 between 5.8S rRNA and LSU-rRNA of tricistronic rRNA transcript (SSU-rRNA, 5.8S rRNA, LSU-rRNA)"/>
    <property type="evidence" value="ECO:0007669"/>
    <property type="project" value="TreeGrafter"/>
</dbReference>
<reference evidence="8" key="1">
    <citation type="submission" date="2022-11" db="UniProtKB">
        <authorList>
            <consortium name="WormBaseParasite"/>
        </authorList>
    </citation>
    <scope>IDENTIFICATION</scope>
</reference>
<dbReference type="GO" id="GO:0051731">
    <property type="term" value="F:polynucleotide 5'-hydroxyl-kinase activity"/>
    <property type="evidence" value="ECO:0007669"/>
    <property type="project" value="InterPro"/>
</dbReference>
<keyword evidence="3" id="KW-0547">Nucleotide-binding</keyword>
<evidence type="ECO:0000259" key="6">
    <source>
        <dbReference type="Pfam" id="PF16575"/>
    </source>
</evidence>
<sequence>MTSYFHQCYRPDYSLAILKRNCRISIFGVFDIQVLFGKVVSRGYEFEPGAYAEERFIRVAVPYAVGPPAQFVSLPDSLFNLHRVKWRLKELSNAVDSILENFEEGDSILLFRSNFSKICACFRELHGQTFFLPPESNHCYSVGPLCSVLQLKYPPLYTAKAADTVLELTEQILNKSRKGKRSITMVVGSKNTGKSMLTRVLANALLGKDRPPPYILDCDIGQPEMSPPGCVSLIKLTSPLLGVPMFQQRILLSDSYFYGRISLSDDSASYMALLKILLGRFFSDSLSSSALLINTCGWVEGKGASLLDEMMKLFDPDFVFSFITSSGPNYTVRQSAAKNAAKSVVFHVDAIEKPTHTISAPSILRSLRITAYMANLCPAPTVKSFAEAVPFAVLFRNVAVLVHSNEPFPANHVFAVLNCTLVALCVRNSINESQEDKRVFDDRDMPILLNPHEVEELSVIGYGFIRAIDIEQRIFFISTPLELPALQEVNVLARGLNIDLPQNFLVSQVRSAVPYVVRERSSSFHTELFKQLKIKSAFRWKRFLKMQNHLATKRSIFRS</sequence>
<dbReference type="InterPro" id="IPR032319">
    <property type="entry name" value="CLP1_P"/>
</dbReference>
<dbReference type="GO" id="GO:0005524">
    <property type="term" value="F:ATP binding"/>
    <property type="evidence" value="ECO:0007669"/>
    <property type="project" value="UniProtKB-KW"/>
</dbReference>
<comment type="similarity">
    <text evidence="1">Belongs to the Clp1 family. NOL9/GRC3 subfamily.</text>
</comment>
<dbReference type="WBParaSite" id="sdigi.contig72.g3611.t1">
    <property type="protein sequence ID" value="sdigi.contig72.g3611.t1"/>
    <property type="gene ID" value="sdigi.contig72.g3611"/>
</dbReference>
<dbReference type="AlphaFoldDB" id="A0A915Q185"/>
<keyword evidence="2" id="KW-0808">Transferase</keyword>
<protein>
    <submittedName>
        <fullName evidence="8">Polyribonucleotide 5'-hydroxyl-kinase Clp1 P-loop domain-containing protein</fullName>
    </submittedName>
</protein>
<dbReference type="Gene3D" id="3.40.50.300">
    <property type="entry name" value="P-loop containing nucleotide triphosphate hydrolases"/>
    <property type="match status" value="1"/>
</dbReference>
<keyword evidence="5" id="KW-0067">ATP-binding</keyword>
<evidence type="ECO:0000256" key="5">
    <source>
        <dbReference type="ARBA" id="ARBA00022840"/>
    </source>
</evidence>
<keyword evidence="7" id="KW-1185">Reference proteome</keyword>
<proteinExistence type="inferred from homology"/>
<evidence type="ECO:0000256" key="1">
    <source>
        <dbReference type="ARBA" id="ARBA00011003"/>
    </source>
</evidence>
<dbReference type="Pfam" id="PF16575">
    <property type="entry name" value="CLP1_P"/>
    <property type="match status" value="1"/>
</dbReference>
<evidence type="ECO:0000313" key="7">
    <source>
        <dbReference type="Proteomes" id="UP000887581"/>
    </source>
</evidence>
<evidence type="ECO:0000256" key="4">
    <source>
        <dbReference type="ARBA" id="ARBA00022777"/>
    </source>
</evidence>
<keyword evidence="4" id="KW-0418">Kinase</keyword>
<dbReference type="PANTHER" id="PTHR12755">
    <property type="entry name" value="CLEAVAGE/POLYADENYLATION FACTOR IA SUBUNIT CLP1P"/>
    <property type="match status" value="1"/>
</dbReference>
<organism evidence="7 8">
    <name type="scientific">Setaria digitata</name>
    <dbReference type="NCBI Taxonomy" id="48799"/>
    <lineage>
        <taxon>Eukaryota</taxon>
        <taxon>Metazoa</taxon>
        <taxon>Ecdysozoa</taxon>
        <taxon>Nematoda</taxon>
        <taxon>Chromadorea</taxon>
        <taxon>Rhabditida</taxon>
        <taxon>Spirurina</taxon>
        <taxon>Spiruromorpha</taxon>
        <taxon>Filarioidea</taxon>
        <taxon>Setariidae</taxon>
        <taxon>Setaria</taxon>
    </lineage>
</organism>
<dbReference type="InterPro" id="IPR045116">
    <property type="entry name" value="Clp1/Grc3"/>
</dbReference>
<accession>A0A915Q185</accession>
<dbReference type="PANTHER" id="PTHR12755:SF3">
    <property type="entry name" value="POLYNUCLEOTIDE 5'-HYDROXYL-KINASE NOL9"/>
    <property type="match status" value="1"/>
</dbReference>
<evidence type="ECO:0000256" key="2">
    <source>
        <dbReference type="ARBA" id="ARBA00022679"/>
    </source>
</evidence>
<evidence type="ECO:0000256" key="3">
    <source>
        <dbReference type="ARBA" id="ARBA00022741"/>
    </source>
</evidence>
<dbReference type="Proteomes" id="UP000887581">
    <property type="component" value="Unplaced"/>
</dbReference>
<feature type="domain" description="Clp1 P-loop" evidence="6">
    <location>
        <begin position="188"/>
        <end position="373"/>
    </location>
</feature>